<dbReference type="PANTHER" id="PTHR33164:SF105">
    <property type="entry name" value="TRANSCRIPTIONAL REPRESSOR PROTEIN-RELATED"/>
    <property type="match status" value="1"/>
</dbReference>
<feature type="domain" description="HTH marR-type" evidence="1">
    <location>
        <begin position="11"/>
        <end position="144"/>
    </location>
</feature>
<dbReference type="Pfam" id="PF12802">
    <property type="entry name" value="MarR_2"/>
    <property type="match status" value="1"/>
</dbReference>
<evidence type="ECO:0000259" key="1">
    <source>
        <dbReference type="PROSITE" id="PS50995"/>
    </source>
</evidence>
<dbReference type="GO" id="GO:0006950">
    <property type="term" value="P:response to stress"/>
    <property type="evidence" value="ECO:0007669"/>
    <property type="project" value="TreeGrafter"/>
</dbReference>
<gene>
    <name evidence="2" type="ORF">DZC73_02330</name>
</gene>
<dbReference type="RefSeq" id="WP_124538579.1">
    <property type="nucleotide sequence ID" value="NZ_QUSW01000001.1"/>
</dbReference>
<dbReference type="PANTHER" id="PTHR33164">
    <property type="entry name" value="TRANSCRIPTIONAL REGULATOR, MARR FAMILY"/>
    <property type="match status" value="1"/>
</dbReference>
<dbReference type="InterPro" id="IPR039422">
    <property type="entry name" value="MarR/SlyA-like"/>
</dbReference>
<dbReference type="InterPro" id="IPR036388">
    <property type="entry name" value="WH-like_DNA-bd_sf"/>
</dbReference>
<name>A0A3N7HXX0_9BURK</name>
<comment type="caution">
    <text evidence="2">The sequence shown here is derived from an EMBL/GenBank/DDBJ whole genome shotgun (WGS) entry which is preliminary data.</text>
</comment>
<reference evidence="2 3" key="1">
    <citation type="submission" date="2018-08" db="EMBL/GenBank/DDBJ databases">
        <authorList>
            <person name="Khan S.A."/>
            <person name="Jeon C.O."/>
            <person name="Chun B.H."/>
            <person name="Jeong S.E."/>
        </authorList>
    </citation>
    <scope>NUCLEOTIDE SEQUENCE [LARGE SCALE GENOMIC DNA]</scope>
    <source>
        <strain evidence="2 3">S-16</strain>
    </source>
</reference>
<protein>
    <submittedName>
        <fullName evidence="2">MarR family transcriptional regulator</fullName>
    </submittedName>
</protein>
<reference evidence="2 3" key="2">
    <citation type="submission" date="2018-12" db="EMBL/GenBank/DDBJ databases">
        <title>Rhizobacter gummiphilus sp. nov., a rubber-degrading bacterium isolated from the soil of a botanical garden in Japan.</title>
        <authorList>
            <person name="Shunsuke S.S."/>
        </authorList>
    </citation>
    <scope>NUCLEOTIDE SEQUENCE [LARGE SCALE GENOMIC DNA]</scope>
    <source>
        <strain evidence="2 3">S-16</strain>
    </source>
</reference>
<dbReference type="GO" id="GO:0003700">
    <property type="term" value="F:DNA-binding transcription factor activity"/>
    <property type="evidence" value="ECO:0007669"/>
    <property type="project" value="InterPro"/>
</dbReference>
<dbReference type="SMART" id="SM00347">
    <property type="entry name" value="HTH_MARR"/>
    <property type="match status" value="1"/>
</dbReference>
<accession>A0A3N7HXX0</accession>
<keyword evidence="3" id="KW-1185">Reference proteome</keyword>
<dbReference type="EMBL" id="QUSW01000001">
    <property type="protein sequence ID" value="RQP25911.1"/>
    <property type="molecule type" value="Genomic_DNA"/>
</dbReference>
<dbReference type="PROSITE" id="PS50995">
    <property type="entry name" value="HTH_MARR_2"/>
    <property type="match status" value="1"/>
</dbReference>
<proteinExistence type="predicted"/>
<dbReference type="SUPFAM" id="SSF46785">
    <property type="entry name" value="Winged helix' DNA-binding domain"/>
    <property type="match status" value="1"/>
</dbReference>
<dbReference type="InterPro" id="IPR036390">
    <property type="entry name" value="WH_DNA-bd_sf"/>
</dbReference>
<dbReference type="Proteomes" id="UP000267464">
    <property type="component" value="Unassembled WGS sequence"/>
</dbReference>
<sequence>MDVDHYASRGLDCVCGNLRMASRAVTSVYDSHLRPIGIQASQLAVLWAVAGMPDSTVKDIARRIAMDETALLRNLRVLEARGWVAMDVGEDRRQRLPTLTDDGRDIFGRALPVWQRAQAQVAAVLDGTLKQMNSQLIKLTRAVS</sequence>
<dbReference type="AlphaFoldDB" id="A0A3N7HXX0"/>
<organism evidence="2 3">
    <name type="scientific">Piscinibacter terrae</name>
    <dbReference type="NCBI Taxonomy" id="2496871"/>
    <lineage>
        <taxon>Bacteria</taxon>
        <taxon>Pseudomonadati</taxon>
        <taxon>Pseudomonadota</taxon>
        <taxon>Betaproteobacteria</taxon>
        <taxon>Burkholderiales</taxon>
        <taxon>Sphaerotilaceae</taxon>
        <taxon>Piscinibacter</taxon>
    </lineage>
</organism>
<evidence type="ECO:0000313" key="2">
    <source>
        <dbReference type="EMBL" id="RQP25911.1"/>
    </source>
</evidence>
<dbReference type="Gene3D" id="1.10.10.10">
    <property type="entry name" value="Winged helix-like DNA-binding domain superfamily/Winged helix DNA-binding domain"/>
    <property type="match status" value="1"/>
</dbReference>
<dbReference type="InterPro" id="IPR000835">
    <property type="entry name" value="HTH_MarR-typ"/>
</dbReference>
<dbReference type="OrthoDB" id="8795430at2"/>
<evidence type="ECO:0000313" key="3">
    <source>
        <dbReference type="Proteomes" id="UP000267464"/>
    </source>
</evidence>